<dbReference type="KEGG" id="axx:ERS451415_03211"/>
<dbReference type="AlphaFoldDB" id="A0A0D6HSZ5"/>
<dbReference type="GeneID" id="75277210"/>
<evidence type="ECO:0000256" key="1">
    <source>
        <dbReference type="SAM" id="Phobius"/>
    </source>
</evidence>
<evidence type="ECO:0008006" key="4">
    <source>
        <dbReference type="Google" id="ProtNLM"/>
    </source>
</evidence>
<dbReference type="EMBL" id="JAPZVI010000025">
    <property type="protein sequence ID" value="MCZ8404515.1"/>
    <property type="molecule type" value="Genomic_DNA"/>
</dbReference>
<sequence length="128" mass="14145">MNQTQARRRYLKEFGAAIALYVALVALSVYAATLLEPGAPRTALLASPVLAILLVIRAVARQVRRADEFVRKITAEHLAIAAAVTAAITFAYGFLELAGFPRLSMFFVWPLMAVAWLATTIIDYLRHR</sequence>
<keyword evidence="1" id="KW-0472">Membrane</keyword>
<keyword evidence="1" id="KW-0812">Transmembrane</keyword>
<reference evidence="2" key="1">
    <citation type="submission" date="2022-12" db="EMBL/GenBank/DDBJ databases">
        <authorList>
            <person name="Voronina O.L."/>
            <person name="Kunda M.S."/>
            <person name="Ryzhova N."/>
            <person name="Aksenova E.I."/>
        </authorList>
    </citation>
    <scope>NUCLEOTIDE SEQUENCE</scope>
    <source>
        <strain evidence="2">SCCH136:Ach223948</strain>
    </source>
</reference>
<gene>
    <name evidence="2" type="ORF">O9570_23855</name>
</gene>
<dbReference type="Proteomes" id="UP001141992">
    <property type="component" value="Unassembled WGS sequence"/>
</dbReference>
<feature type="transmembrane region" description="Helical" evidence="1">
    <location>
        <begin position="41"/>
        <end position="60"/>
    </location>
</feature>
<keyword evidence="1" id="KW-1133">Transmembrane helix</keyword>
<evidence type="ECO:0000313" key="2">
    <source>
        <dbReference type="EMBL" id="MCZ8404515.1"/>
    </source>
</evidence>
<feature type="transmembrane region" description="Helical" evidence="1">
    <location>
        <begin position="80"/>
        <end position="100"/>
    </location>
</feature>
<evidence type="ECO:0000313" key="3">
    <source>
        <dbReference type="Proteomes" id="UP001141992"/>
    </source>
</evidence>
<dbReference type="RefSeq" id="WP_006384314.1">
    <property type="nucleotide sequence ID" value="NZ_CABIYZ010000006.1"/>
</dbReference>
<name>A0A0D6HSZ5_ALCXX</name>
<protein>
    <recommendedName>
        <fullName evidence="4">Transmembrane protein</fullName>
    </recommendedName>
</protein>
<proteinExistence type="predicted"/>
<comment type="caution">
    <text evidence="2">The sequence shown here is derived from an EMBL/GenBank/DDBJ whole genome shotgun (WGS) entry which is preliminary data.</text>
</comment>
<organism evidence="2 3">
    <name type="scientific">Alcaligenes xylosoxydans xylosoxydans</name>
    <name type="common">Achromobacter xylosoxidans</name>
    <dbReference type="NCBI Taxonomy" id="85698"/>
    <lineage>
        <taxon>Bacteria</taxon>
        <taxon>Pseudomonadati</taxon>
        <taxon>Pseudomonadota</taxon>
        <taxon>Betaproteobacteria</taxon>
        <taxon>Burkholderiales</taxon>
        <taxon>Alcaligenaceae</taxon>
        <taxon>Achromobacter</taxon>
    </lineage>
</organism>
<feature type="transmembrane region" description="Helical" evidence="1">
    <location>
        <begin position="106"/>
        <end position="125"/>
    </location>
</feature>
<accession>A0A0D6HSZ5</accession>